<evidence type="ECO:0000256" key="2">
    <source>
        <dbReference type="PROSITE-ProRule" id="PRU00221"/>
    </source>
</evidence>
<sequence length="301" mass="32914">MEGERDVTLAVGAYDASVACLSFNPEKGLQRRFRCSGHSGSVRAVAIHGQWLATGSTDETIRLYNLRDCSEIGSLVHHEVWRIVSTIGVGHSITSFIFIPNEMIAVSSDLSSIQLFSNASGECVAQLKGHSQRYDIEHYITMVKTLAVLPEKNFLFSASSDGSVRAWKLTQPLGDSVCMSVCETGSRLNCIALTSHSSEKQSTTEDKGHSCVSSQVSEERREVKQGGPPAVPIQRIATNQIVIQVGLVIAEFALLTFTNKVALSFTNTQSQTVCLQRVGKEEKKMKQTLFLQLQGLFADID</sequence>
<dbReference type="InterPro" id="IPR001680">
    <property type="entry name" value="WD40_rpt"/>
</dbReference>
<evidence type="ECO:0000313" key="4">
    <source>
        <dbReference type="EMBL" id="CAI8037940.1"/>
    </source>
</evidence>
<evidence type="ECO:0000256" key="1">
    <source>
        <dbReference type="ARBA" id="ARBA00045213"/>
    </source>
</evidence>
<dbReference type="InterPro" id="IPR051959">
    <property type="entry name" value="PAK1-Kinase_Regulator"/>
</dbReference>
<name>A0AA35SXI4_GEOBA</name>
<feature type="compositionally biased region" description="Basic and acidic residues" evidence="3">
    <location>
        <begin position="199"/>
        <end position="209"/>
    </location>
</feature>
<evidence type="ECO:0000313" key="5">
    <source>
        <dbReference type="Proteomes" id="UP001174909"/>
    </source>
</evidence>
<dbReference type="EMBL" id="CASHTH010002970">
    <property type="protein sequence ID" value="CAI8037940.1"/>
    <property type="molecule type" value="Genomic_DNA"/>
</dbReference>
<dbReference type="InterPro" id="IPR036322">
    <property type="entry name" value="WD40_repeat_dom_sf"/>
</dbReference>
<dbReference type="SUPFAM" id="SSF50978">
    <property type="entry name" value="WD40 repeat-like"/>
    <property type="match status" value="1"/>
</dbReference>
<dbReference type="Pfam" id="PF00400">
    <property type="entry name" value="WD40"/>
    <property type="match status" value="2"/>
</dbReference>
<feature type="repeat" description="WD" evidence="2">
    <location>
        <begin position="136"/>
        <end position="169"/>
    </location>
</feature>
<dbReference type="PANTHER" id="PTHR44675:SF1">
    <property type="entry name" value="P21-ACTIVATED PROTEIN KINASE-INTERACTING PROTEIN 1"/>
    <property type="match status" value="1"/>
</dbReference>
<proteinExistence type="predicted"/>
<dbReference type="PANTHER" id="PTHR44675">
    <property type="entry name" value="PAK1 INTERACTING PROTEIN 1"/>
    <property type="match status" value="1"/>
</dbReference>
<gene>
    <name evidence="4" type="ORF">GBAR_LOCUS21187</name>
</gene>
<protein>
    <submittedName>
        <fullName evidence="4">P21-activated protein kinase-interacting protein 1-like</fullName>
    </submittedName>
</protein>
<comment type="function">
    <text evidence="1">Negatively regulates the PAK1 kinase. PAK1 is a member of the PAK kinase family, which has been shown to play a positive role in the regulation of signaling pathways involving MAPK8 and RELA. PAK1 exists as an inactive homodimer, which is activated by binding of small GTPases such as CDC42 to an N-terminal regulatory domain. PAK1IP1 also binds to the N-terminus of PAK1, and inhibits the specific activation of PAK1 by CDC42. May be involved in ribosomal large subunit assembly.</text>
</comment>
<organism evidence="4 5">
    <name type="scientific">Geodia barretti</name>
    <name type="common">Barrett's horny sponge</name>
    <dbReference type="NCBI Taxonomy" id="519541"/>
    <lineage>
        <taxon>Eukaryota</taxon>
        <taxon>Metazoa</taxon>
        <taxon>Porifera</taxon>
        <taxon>Demospongiae</taxon>
        <taxon>Heteroscleromorpha</taxon>
        <taxon>Tetractinellida</taxon>
        <taxon>Astrophorina</taxon>
        <taxon>Geodiidae</taxon>
        <taxon>Geodia</taxon>
    </lineage>
</organism>
<feature type="repeat" description="WD" evidence="2">
    <location>
        <begin position="35"/>
        <end position="74"/>
    </location>
</feature>
<keyword evidence="5" id="KW-1185">Reference proteome</keyword>
<dbReference type="SMART" id="SM00320">
    <property type="entry name" value="WD40"/>
    <property type="match status" value="3"/>
</dbReference>
<reference evidence="4" key="1">
    <citation type="submission" date="2023-03" db="EMBL/GenBank/DDBJ databases">
        <authorList>
            <person name="Steffen K."/>
            <person name="Cardenas P."/>
        </authorList>
    </citation>
    <scope>NUCLEOTIDE SEQUENCE</scope>
</reference>
<keyword evidence="4" id="KW-0418">Kinase</keyword>
<dbReference type="PROSITE" id="PS50082">
    <property type="entry name" value="WD_REPEATS_2"/>
    <property type="match status" value="2"/>
</dbReference>
<dbReference type="Gene3D" id="2.130.10.10">
    <property type="entry name" value="YVTN repeat-like/Quinoprotein amine dehydrogenase"/>
    <property type="match status" value="1"/>
</dbReference>
<feature type="region of interest" description="Disordered" evidence="3">
    <location>
        <begin position="199"/>
        <end position="227"/>
    </location>
</feature>
<dbReference type="Proteomes" id="UP001174909">
    <property type="component" value="Unassembled WGS sequence"/>
</dbReference>
<accession>A0AA35SXI4</accession>
<dbReference type="AlphaFoldDB" id="A0AA35SXI4"/>
<keyword evidence="4" id="KW-0808">Transferase</keyword>
<dbReference type="GO" id="GO:0016301">
    <property type="term" value="F:kinase activity"/>
    <property type="evidence" value="ECO:0007669"/>
    <property type="project" value="UniProtKB-KW"/>
</dbReference>
<dbReference type="InterPro" id="IPR015943">
    <property type="entry name" value="WD40/YVTN_repeat-like_dom_sf"/>
</dbReference>
<evidence type="ECO:0000256" key="3">
    <source>
        <dbReference type="SAM" id="MobiDB-lite"/>
    </source>
</evidence>
<keyword evidence="2" id="KW-0853">WD repeat</keyword>
<comment type="caution">
    <text evidence="4">The sequence shown here is derived from an EMBL/GenBank/DDBJ whole genome shotgun (WGS) entry which is preliminary data.</text>
</comment>